<dbReference type="PIRSF" id="PIRSF015582">
    <property type="entry name" value="Cit_lyase_B"/>
    <property type="match status" value="1"/>
</dbReference>
<keyword evidence="7" id="KW-1185">Reference proteome</keyword>
<comment type="similarity">
    <text evidence="2">Belongs to the HpcH/HpaI aldolase family.</text>
</comment>
<evidence type="ECO:0000256" key="1">
    <source>
        <dbReference type="ARBA" id="ARBA00001946"/>
    </source>
</evidence>
<dbReference type="PANTHER" id="PTHR32308:SF0">
    <property type="entry name" value="HPCH_HPAI ALDOLASE_CITRATE LYASE DOMAIN-CONTAINING PROTEIN"/>
    <property type="match status" value="1"/>
</dbReference>
<keyword evidence="3" id="KW-0479">Metal-binding</keyword>
<dbReference type="InterPro" id="IPR015813">
    <property type="entry name" value="Pyrv/PenolPyrv_kinase-like_dom"/>
</dbReference>
<keyword evidence="6" id="KW-0456">Lyase</keyword>
<evidence type="ECO:0000256" key="2">
    <source>
        <dbReference type="ARBA" id="ARBA00005568"/>
    </source>
</evidence>
<dbReference type="GO" id="GO:0016829">
    <property type="term" value="F:lyase activity"/>
    <property type="evidence" value="ECO:0007669"/>
    <property type="project" value="UniProtKB-KW"/>
</dbReference>
<protein>
    <submittedName>
        <fullName evidence="6">CoA ester lyase</fullName>
    </submittedName>
</protein>
<evidence type="ECO:0000259" key="5">
    <source>
        <dbReference type="Pfam" id="PF03328"/>
    </source>
</evidence>
<evidence type="ECO:0000256" key="4">
    <source>
        <dbReference type="ARBA" id="ARBA00022842"/>
    </source>
</evidence>
<dbReference type="Proteomes" id="UP001432995">
    <property type="component" value="Unassembled WGS sequence"/>
</dbReference>
<dbReference type="InterPro" id="IPR040442">
    <property type="entry name" value="Pyrv_kinase-like_dom_sf"/>
</dbReference>
<organism evidence="6 7">
    <name type="scientific">Methylobacterium brachiatum</name>
    <dbReference type="NCBI Taxonomy" id="269660"/>
    <lineage>
        <taxon>Bacteria</taxon>
        <taxon>Pseudomonadati</taxon>
        <taxon>Pseudomonadota</taxon>
        <taxon>Alphaproteobacteria</taxon>
        <taxon>Hyphomicrobiales</taxon>
        <taxon>Methylobacteriaceae</taxon>
        <taxon>Methylobacterium</taxon>
    </lineage>
</organism>
<proteinExistence type="inferred from homology"/>
<dbReference type="PANTHER" id="PTHR32308">
    <property type="entry name" value="LYASE BETA SUBUNIT, PUTATIVE (AFU_ORTHOLOGUE AFUA_4G13030)-RELATED"/>
    <property type="match status" value="1"/>
</dbReference>
<dbReference type="EMBL" id="JBELQD010000008">
    <property type="protein sequence ID" value="MER2288563.1"/>
    <property type="molecule type" value="Genomic_DNA"/>
</dbReference>
<comment type="cofactor">
    <cofactor evidence="1">
        <name>Mg(2+)</name>
        <dbReference type="ChEBI" id="CHEBI:18420"/>
    </cofactor>
</comment>
<name>A0ABV1R149_9HYPH</name>
<dbReference type="RefSeq" id="WP_007569423.1">
    <property type="nucleotide sequence ID" value="NZ_JBELQD010000008.1"/>
</dbReference>
<dbReference type="InterPro" id="IPR011206">
    <property type="entry name" value="Citrate_lyase_beta/mcl1/mcl2"/>
</dbReference>
<dbReference type="SUPFAM" id="SSF51621">
    <property type="entry name" value="Phosphoenolpyruvate/pyruvate domain"/>
    <property type="match status" value="1"/>
</dbReference>
<keyword evidence="4" id="KW-0460">Magnesium</keyword>
<sequence length="287" mass="30459">MLMRSKLFVPASRPELFAKATSGLADALSFDLEDAVPEARKGEARDNLAAYLRAAPSGLRQTVVVRVNAPGTVHFAADLDAVALPRTDLINLPMVEDPAAITEAATRLDRLDPAGRIRLLVNIETPRSLRRAADLACAHPRVAGLQVGYADLLEPCGIDRDDAAALAHIRVAVRLAAAEADVPAYDGAFAAVKEPEAFRAECEAARRQGFAGKTCIHPSQVGIANAAFLPRPDEVAWSRRILAAAAEAEARGLGAILVDGRMIDPPFLTRARAVVALSDLHAGTETQ</sequence>
<reference evidence="6" key="1">
    <citation type="submission" date="2024-06" db="EMBL/GenBank/DDBJ databases">
        <authorList>
            <person name="Campbell A.G."/>
        </authorList>
    </citation>
    <scope>NUCLEOTIDE SEQUENCE</scope>
    <source>
        <strain evidence="6">EM17</strain>
    </source>
</reference>
<dbReference type="Gene3D" id="3.20.20.60">
    <property type="entry name" value="Phosphoenolpyruvate-binding domains"/>
    <property type="match status" value="1"/>
</dbReference>
<evidence type="ECO:0000313" key="6">
    <source>
        <dbReference type="EMBL" id="MER2288563.1"/>
    </source>
</evidence>
<feature type="domain" description="HpcH/HpaI aldolase/citrate lyase" evidence="5">
    <location>
        <begin position="4"/>
        <end position="218"/>
    </location>
</feature>
<evidence type="ECO:0000313" key="7">
    <source>
        <dbReference type="Proteomes" id="UP001432995"/>
    </source>
</evidence>
<evidence type="ECO:0000256" key="3">
    <source>
        <dbReference type="ARBA" id="ARBA00022723"/>
    </source>
</evidence>
<comment type="caution">
    <text evidence="6">The sequence shown here is derived from an EMBL/GenBank/DDBJ whole genome shotgun (WGS) entry which is preliminary data.</text>
</comment>
<dbReference type="InterPro" id="IPR005000">
    <property type="entry name" value="Aldolase/citrate-lyase_domain"/>
</dbReference>
<dbReference type="Pfam" id="PF03328">
    <property type="entry name" value="HpcH_HpaI"/>
    <property type="match status" value="1"/>
</dbReference>
<accession>A0ABV1R149</accession>
<gene>
    <name evidence="6" type="ORF">ABS770_09865</name>
</gene>